<comment type="caution">
    <text evidence="3">The sequence shown here is derived from an EMBL/GenBank/DDBJ whole genome shotgun (WGS) entry which is preliminary data.</text>
</comment>
<dbReference type="Pfam" id="PF12010">
    <property type="entry name" value="DUF3502"/>
    <property type="match status" value="1"/>
</dbReference>
<reference evidence="3 4" key="1">
    <citation type="submission" date="2017-10" db="EMBL/GenBank/DDBJ databases">
        <title>Resolving the taxonomy of Roseburia spp., Eubacterium rectale and Agathobacter spp. through phylogenomic analysis.</title>
        <authorList>
            <person name="Sheridan P.O."/>
            <person name="Walker A.W."/>
            <person name="Duncan S.H."/>
            <person name="Scott K.P."/>
            <person name="Toole P.W.O."/>
            <person name="Luis P."/>
            <person name="Flint H.J."/>
        </authorList>
    </citation>
    <scope>NUCLEOTIDE SEQUENCE [LARGE SCALE GENOMIC DNA]</scope>
    <source>
        <strain evidence="3 4">JK623</strain>
    </source>
</reference>
<dbReference type="PANTHER" id="PTHR43649:SF17">
    <property type="entry name" value="ABC TRANSPORTER SOLUTE BINDING PROTEIN-SUGAR TRANSPORT"/>
    <property type="match status" value="1"/>
</dbReference>
<evidence type="ECO:0000256" key="1">
    <source>
        <dbReference type="SAM" id="SignalP"/>
    </source>
</evidence>
<reference evidence="3 4" key="2">
    <citation type="submission" date="2017-10" db="EMBL/GenBank/DDBJ databases">
        <authorList>
            <person name="Banno H."/>
            <person name="Chua N.-H."/>
        </authorList>
    </citation>
    <scope>NUCLEOTIDE SEQUENCE [LARGE SCALE GENOMIC DNA]</scope>
    <source>
        <strain evidence="3 4">JK623</strain>
    </source>
</reference>
<dbReference type="InterPro" id="IPR050490">
    <property type="entry name" value="Bact_solute-bd_prot1"/>
</dbReference>
<sequence length="522" mass="58040">MKKKLLSLLMVGAMSASLFAGCGAAEEEDNKNDTSNQSKAENETPDKFDELQTIKLYQMNTSFSNDNTAVTEAINKISEEKINVKVELNQLDIGSYIEQLPLMMSSGEKFDLVMCTAIPTCGFTTMQAQGQLMDITEYVDDYAKETKELLSEYLPSTTVDGKIYALPCYRQYNSNIYLEMRQDILNELGLAEEAEKLTSWTEVEALFEKVYAKLDTLPSDMQVSALFGPTDNQGTMLTPGSIVLCGDKFSDAIGFDALGDNYKYIYTDAATHTVKNMFETDEYKQVIERLDKWSSKGWIYKNALADTDNSGDTGCRNGVYFAYLSTGEFGQDAVKEAEIGKELCTIEIASIPITTQTGRQWSWAVPAKSENPEAAVAFLNLMYTDPDIENLLVYGIEGTDYDVVDGQAVVRKDAKYMSSDFFYGNQFNAIPKSGNGADFREKALENMKNAPFSEFYGLAVDASEVSDTVTAVYTVLQKYQLPMEAGSKSYADNNATLLKECESAGIKTLIDYYQQKVDSFVK</sequence>
<gene>
    <name evidence="3" type="ORF">CSX02_13210</name>
</gene>
<feature type="chain" id="PRO_5038357583" description="DUF3502 domain-containing protein" evidence="1">
    <location>
        <begin position="21"/>
        <end position="522"/>
    </location>
</feature>
<dbReference type="InterPro" id="IPR006059">
    <property type="entry name" value="SBP"/>
</dbReference>
<dbReference type="Pfam" id="PF01547">
    <property type="entry name" value="SBP_bac_1"/>
    <property type="match status" value="1"/>
</dbReference>
<evidence type="ECO:0000313" key="4">
    <source>
        <dbReference type="Proteomes" id="UP000224563"/>
    </source>
</evidence>
<proteinExistence type="predicted"/>
<evidence type="ECO:0000259" key="2">
    <source>
        <dbReference type="Pfam" id="PF12010"/>
    </source>
</evidence>
<feature type="domain" description="DUF3502" evidence="2">
    <location>
        <begin position="457"/>
        <end position="522"/>
    </location>
</feature>
<evidence type="ECO:0000313" key="3">
    <source>
        <dbReference type="EMBL" id="PHU36238.1"/>
    </source>
</evidence>
<dbReference type="RefSeq" id="WP_099387025.1">
    <property type="nucleotide sequence ID" value="NZ_JANSWH010000092.1"/>
</dbReference>
<dbReference type="SUPFAM" id="SSF53850">
    <property type="entry name" value="Periplasmic binding protein-like II"/>
    <property type="match status" value="1"/>
</dbReference>
<keyword evidence="1" id="KW-0732">Signal</keyword>
<keyword evidence="4" id="KW-1185">Reference proteome</keyword>
<accession>A0A2G3DYW5</accession>
<dbReference type="Proteomes" id="UP000224563">
    <property type="component" value="Unassembled WGS sequence"/>
</dbReference>
<organism evidence="3 4">
    <name type="scientific">Agathobacter ruminis</name>
    <dbReference type="NCBI Taxonomy" id="1712665"/>
    <lineage>
        <taxon>Bacteria</taxon>
        <taxon>Bacillati</taxon>
        <taxon>Bacillota</taxon>
        <taxon>Clostridia</taxon>
        <taxon>Lachnospirales</taxon>
        <taxon>Lachnospiraceae</taxon>
        <taxon>Agathobacter</taxon>
    </lineage>
</organism>
<feature type="signal peptide" evidence="1">
    <location>
        <begin position="1"/>
        <end position="20"/>
    </location>
</feature>
<dbReference type="InterPro" id="IPR022627">
    <property type="entry name" value="DUF3502"/>
</dbReference>
<dbReference type="PROSITE" id="PS51257">
    <property type="entry name" value="PROKAR_LIPOPROTEIN"/>
    <property type="match status" value="1"/>
</dbReference>
<protein>
    <recommendedName>
        <fullName evidence="2">DUF3502 domain-containing protein</fullName>
    </recommendedName>
</protein>
<name>A0A2G3DYW5_9FIRM</name>
<dbReference type="Gene3D" id="3.40.190.10">
    <property type="entry name" value="Periplasmic binding protein-like II"/>
    <property type="match status" value="2"/>
</dbReference>
<dbReference type="EMBL" id="PDYG01000135">
    <property type="protein sequence ID" value="PHU36238.1"/>
    <property type="molecule type" value="Genomic_DNA"/>
</dbReference>
<dbReference type="AlphaFoldDB" id="A0A2G3DYW5"/>
<dbReference type="PANTHER" id="PTHR43649">
    <property type="entry name" value="ARABINOSE-BINDING PROTEIN-RELATED"/>
    <property type="match status" value="1"/>
</dbReference>